<evidence type="ECO:0000313" key="2">
    <source>
        <dbReference type="Proteomes" id="UP000280792"/>
    </source>
</evidence>
<evidence type="ECO:0000313" key="1">
    <source>
        <dbReference type="EMBL" id="RRJ82389.1"/>
    </source>
</evidence>
<reference evidence="1 2" key="2">
    <citation type="submission" date="2018-12" db="EMBL/GenBank/DDBJ databases">
        <title>Simiduia agarivorans gen. nov., sp. nov., a marine, agarolytic bacterium isolated from shallow coastal water from Keelung, Taiwan.</title>
        <authorList>
            <person name="Shieh W.Y."/>
        </authorList>
    </citation>
    <scope>NUCLEOTIDE SEQUENCE [LARGE SCALE GENOMIC DNA]</scope>
    <source>
        <strain evidence="1 2">GTF-13</strain>
    </source>
</reference>
<sequence length="61" mass="6923">MKNSPQQHQILNVLSTSLVELVMYRHGKDISPKLVKLGAKLHARLYAMPADTTEDGWKYPC</sequence>
<accession>A0A3P3VKU5</accession>
<dbReference type="RefSeq" id="WP_125016098.1">
    <property type="nucleotide sequence ID" value="NZ_QWEZ01000002.1"/>
</dbReference>
<dbReference type="EMBL" id="QWEZ01000002">
    <property type="protein sequence ID" value="RRJ82389.1"/>
    <property type="molecule type" value="Genomic_DNA"/>
</dbReference>
<gene>
    <name evidence="1" type="ORF">D0544_10930</name>
</gene>
<keyword evidence="2" id="KW-1185">Reference proteome</keyword>
<organism evidence="1 2">
    <name type="scientific">Aestuariirhabdus litorea</name>
    <dbReference type="NCBI Taxonomy" id="2528527"/>
    <lineage>
        <taxon>Bacteria</taxon>
        <taxon>Pseudomonadati</taxon>
        <taxon>Pseudomonadota</taxon>
        <taxon>Gammaproteobacteria</taxon>
        <taxon>Oceanospirillales</taxon>
        <taxon>Aestuariirhabdaceae</taxon>
        <taxon>Aestuariirhabdus</taxon>
    </lineage>
</organism>
<comment type="caution">
    <text evidence="1">The sequence shown here is derived from an EMBL/GenBank/DDBJ whole genome shotgun (WGS) entry which is preliminary data.</text>
</comment>
<dbReference type="Proteomes" id="UP000280792">
    <property type="component" value="Unassembled WGS sequence"/>
</dbReference>
<protein>
    <submittedName>
        <fullName evidence="1">Uncharacterized protein</fullName>
    </submittedName>
</protein>
<name>A0A3P3VKU5_9GAMM</name>
<dbReference type="AlphaFoldDB" id="A0A3P3VKU5"/>
<reference evidence="1 2" key="1">
    <citation type="submission" date="2018-08" db="EMBL/GenBank/DDBJ databases">
        <authorList>
            <person name="Khan S.A."/>
        </authorList>
    </citation>
    <scope>NUCLEOTIDE SEQUENCE [LARGE SCALE GENOMIC DNA]</scope>
    <source>
        <strain evidence="1 2">GTF-13</strain>
    </source>
</reference>
<proteinExistence type="predicted"/>